<dbReference type="RefSeq" id="XP_056554603.1">
    <property type="nucleotide sequence ID" value="XM_056699190.1"/>
</dbReference>
<proteinExistence type="predicted"/>
<evidence type="ECO:0000313" key="2">
    <source>
        <dbReference type="EMBL" id="KAJ5370169.1"/>
    </source>
</evidence>
<dbReference type="Proteomes" id="UP001147782">
    <property type="component" value="Unassembled WGS sequence"/>
</dbReference>
<evidence type="ECO:0000256" key="1">
    <source>
        <dbReference type="SAM" id="Coils"/>
    </source>
</evidence>
<reference evidence="2" key="1">
    <citation type="submission" date="2022-11" db="EMBL/GenBank/DDBJ databases">
        <authorList>
            <person name="Petersen C."/>
        </authorList>
    </citation>
    <scope>NUCLEOTIDE SEQUENCE</scope>
    <source>
        <strain evidence="2">IBT 29864</strain>
    </source>
</reference>
<organism evidence="2 3">
    <name type="scientific">Penicillium cataractarum</name>
    <dbReference type="NCBI Taxonomy" id="2100454"/>
    <lineage>
        <taxon>Eukaryota</taxon>
        <taxon>Fungi</taxon>
        <taxon>Dikarya</taxon>
        <taxon>Ascomycota</taxon>
        <taxon>Pezizomycotina</taxon>
        <taxon>Eurotiomycetes</taxon>
        <taxon>Eurotiomycetidae</taxon>
        <taxon>Eurotiales</taxon>
        <taxon>Aspergillaceae</taxon>
        <taxon>Penicillium</taxon>
    </lineage>
</organism>
<gene>
    <name evidence="2" type="ORF">N7496_006261</name>
</gene>
<protein>
    <submittedName>
        <fullName evidence="2">Uncharacterized protein</fullName>
    </submittedName>
</protein>
<name>A0A9W9S347_9EURO</name>
<dbReference type="GeneID" id="81438369"/>
<dbReference type="EMBL" id="JAPZBS010000005">
    <property type="protein sequence ID" value="KAJ5370169.1"/>
    <property type="molecule type" value="Genomic_DNA"/>
</dbReference>
<comment type="caution">
    <text evidence="2">The sequence shown here is derived from an EMBL/GenBank/DDBJ whole genome shotgun (WGS) entry which is preliminary data.</text>
</comment>
<reference evidence="2" key="2">
    <citation type="journal article" date="2023" name="IMA Fungus">
        <title>Comparative genomic study of the Penicillium genus elucidates a diverse pangenome and 15 lateral gene transfer events.</title>
        <authorList>
            <person name="Petersen C."/>
            <person name="Sorensen T."/>
            <person name="Nielsen M.R."/>
            <person name="Sondergaard T.E."/>
            <person name="Sorensen J.L."/>
            <person name="Fitzpatrick D.A."/>
            <person name="Frisvad J.C."/>
            <person name="Nielsen K.L."/>
        </authorList>
    </citation>
    <scope>NUCLEOTIDE SEQUENCE</scope>
    <source>
        <strain evidence="2">IBT 29864</strain>
    </source>
</reference>
<dbReference type="AlphaFoldDB" id="A0A9W9S347"/>
<feature type="coiled-coil region" evidence="1">
    <location>
        <begin position="43"/>
        <end position="86"/>
    </location>
</feature>
<evidence type="ECO:0000313" key="3">
    <source>
        <dbReference type="Proteomes" id="UP001147782"/>
    </source>
</evidence>
<keyword evidence="3" id="KW-1185">Reference proteome</keyword>
<dbReference type="OrthoDB" id="4336792at2759"/>
<keyword evidence="1" id="KW-0175">Coiled coil</keyword>
<accession>A0A9W9S347</accession>
<sequence>MSTAFLWKEVRYSYHPSDWFLAYGSVRIDSEQVINILVAEYAIRELRQREEALNNRIVALQKAKAIDLECSELDKANEKLEETRAKVPGKEYALYRAVSLLSSYFKDEYDRLRRDTKWFMREEMVQDCVDRGGCCSRGCGCCSQRPLHNGGKGDGHCTTECWCCTVYRGYEVPEDDKEEIRADLKKKT</sequence>